<protein>
    <submittedName>
        <fullName evidence="2">RES domain-containing protein</fullName>
    </submittedName>
</protein>
<feature type="domain" description="RES" evidence="1">
    <location>
        <begin position="23"/>
        <end position="145"/>
    </location>
</feature>
<dbReference type="SMART" id="SM00953">
    <property type="entry name" value="RES"/>
    <property type="match status" value="1"/>
</dbReference>
<reference evidence="3" key="1">
    <citation type="submission" date="2016-10" db="EMBL/GenBank/DDBJ databases">
        <authorList>
            <person name="Varghese N."/>
            <person name="Submissions S."/>
        </authorList>
    </citation>
    <scope>NUCLEOTIDE SEQUENCE [LARGE SCALE GENOMIC DNA]</scope>
    <source>
        <strain evidence="3">CGMCC 1.3431</strain>
    </source>
</reference>
<evidence type="ECO:0000259" key="1">
    <source>
        <dbReference type="SMART" id="SM00953"/>
    </source>
</evidence>
<evidence type="ECO:0000313" key="3">
    <source>
        <dbReference type="Proteomes" id="UP000199150"/>
    </source>
</evidence>
<gene>
    <name evidence="2" type="ORF">SAMN02927928_2005</name>
</gene>
<sequence>MAFTLPDALTAYRLGDPNGLYPIFDATGSTISPGRWNTSTTPVIYTSEHYSTAMLECLVHTNGFMPKQQHFIRIQIPAAVSYEALQPAHLPGWHNSDCIDSKAFGSAWIVEKRSCLLLVPSVVAREERNILINPAHPDFPKISQNLAVPIWWDSRLYT</sequence>
<evidence type="ECO:0000313" key="2">
    <source>
        <dbReference type="EMBL" id="SCW57199.1"/>
    </source>
</evidence>
<dbReference type="EMBL" id="FMTS01000002">
    <property type="protein sequence ID" value="SCW57199.1"/>
    <property type="molecule type" value="Genomic_DNA"/>
</dbReference>
<name>A0A1G4RLY3_9CAUL</name>
<dbReference type="Pfam" id="PF08808">
    <property type="entry name" value="RES"/>
    <property type="match status" value="1"/>
</dbReference>
<keyword evidence="3" id="KW-1185">Reference proteome</keyword>
<dbReference type="AlphaFoldDB" id="A0A1G4RLY3"/>
<dbReference type="STRING" id="260084.SAMN02927928_2005"/>
<dbReference type="RefSeq" id="WP_090647106.1">
    <property type="nucleotide sequence ID" value="NZ_CBCRYE010000006.1"/>
</dbReference>
<dbReference type="InterPro" id="IPR014914">
    <property type="entry name" value="RES_dom"/>
</dbReference>
<dbReference type="Proteomes" id="UP000199150">
    <property type="component" value="Unassembled WGS sequence"/>
</dbReference>
<dbReference type="OrthoDB" id="9789501at2"/>
<organism evidence="2 3">
    <name type="scientific">Asticcacaulis taihuensis</name>
    <dbReference type="NCBI Taxonomy" id="260084"/>
    <lineage>
        <taxon>Bacteria</taxon>
        <taxon>Pseudomonadati</taxon>
        <taxon>Pseudomonadota</taxon>
        <taxon>Alphaproteobacteria</taxon>
        <taxon>Caulobacterales</taxon>
        <taxon>Caulobacteraceae</taxon>
        <taxon>Asticcacaulis</taxon>
    </lineage>
</organism>
<accession>A0A1G4RLY3</accession>
<proteinExistence type="predicted"/>